<keyword evidence="1" id="KW-0479">Metal-binding</keyword>
<feature type="region of interest" description="Disordered" evidence="3">
    <location>
        <begin position="167"/>
        <end position="215"/>
    </location>
</feature>
<dbReference type="InterPro" id="IPR036236">
    <property type="entry name" value="Znf_C2H2_sf"/>
</dbReference>
<evidence type="ECO:0000259" key="4">
    <source>
        <dbReference type="PROSITE" id="PS50157"/>
    </source>
</evidence>
<keyword evidence="2" id="KW-0175">Coiled coil</keyword>
<feature type="region of interest" description="Disordered" evidence="3">
    <location>
        <begin position="263"/>
        <end position="336"/>
    </location>
</feature>
<protein>
    <recommendedName>
        <fullName evidence="4">C2H2-type domain-containing protein</fullName>
    </recommendedName>
</protein>
<name>A0AAV9W1U9_9PEZI</name>
<evidence type="ECO:0000256" key="2">
    <source>
        <dbReference type="SAM" id="Coils"/>
    </source>
</evidence>
<reference evidence="5 6" key="1">
    <citation type="submission" date="2023-08" db="EMBL/GenBank/DDBJ databases">
        <authorList>
            <person name="Palmer J.M."/>
        </authorList>
    </citation>
    <scope>NUCLEOTIDE SEQUENCE [LARGE SCALE GENOMIC DNA]</scope>
    <source>
        <strain evidence="5 6">TWF481</strain>
    </source>
</reference>
<evidence type="ECO:0000256" key="1">
    <source>
        <dbReference type="PROSITE-ProRule" id="PRU00042"/>
    </source>
</evidence>
<comment type="caution">
    <text evidence="5">The sequence shown here is derived from an EMBL/GenBank/DDBJ whole genome shotgun (WGS) entry which is preliminary data.</text>
</comment>
<keyword evidence="6" id="KW-1185">Reference proteome</keyword>
<organism evidence="5 6">
    <name type="scientific">Arthrobotrys musiformis</name>
    <dbReference type="NCBI Taxonomy" id="47236"/>
    <lineage>
        <taxon>Eukaryota</taxon>
        <taxon>Fungi</taxon>
        <taxon>Dikarya</taxon>
        <taxon>Ascomycota</taxon>
        <taxon>Pezizomycotina</taxon>
        <taxon>Orbiliomycetes</taxon>
        <taxon>Orbiliales</taxon>
        <taxon>Orbiliaceae</taxon>
        <taxon>Arthrobotrys</taxon>
    </lineage>
</organism>
<evidence type="ECO:0000313" key="5">
    <source>
        <dbReference type="EMBL" id="KAK6500432.1"/>
    </source>
</evidence>
<feature type="compositionally biased region" description="Low complexity" evidence="3">
    <location>
        <begin position="199"/>
        <end position="215"/>
    </location>
</feature>
<accession>A0AAV9W1U9</accession>
<dbReference type="Gene3D" id="3.30.160.60">
    <property type="entry name" value="Classic Zinc Finger"/>
    <property type="match status" value="1"/>
</dbReference>
<keyword evidence="1" id="KW-0863">Zinc-finger</keyword>
<feature type="compositionally biased region" description="Low complexity" evidence="3">
    <location>
        <begin position="119"/>
        <end position="137"/>
    </location>
</feature>
<dbReference type="AlphaFoldDB" id="A0AAV9W1U9"/>
<feature type="compositionally biased region" description="Low complexity" evidence="3">
    <location>
        <begin position="174"/>
        <end position="188"/>
    </location>
</feature>
<dbReference type="SUPFAM" id="SSF57667">
    <property type="entry name" value="beta-beta-alpha zinc fingers"/>
    <property type="match status" value="1"/>
</dbReference>
<dbReference type="GO" id="GO:0008270">
    <property type="term" value="F:zinc ion binding"/>
    <property type="evidence" value="ECO:0007669"/>
    <property type="project" value="UniProtKB-KW"/>
</dbReference>
<feature type="domain" description="C2H2-type" evidence="4">
    <location>
        <begin position="244"/>
        <end position="275"/>
    </location>
</feature>
<dbReference type="PROSITE" id="PS50157">
    <property type="entry name" value="ZINC_FINGER_C2H2_2"/>
    <property type="match status" value="1"/>
</dbReference>
<proteinExistence type="predicted"/>
<gene>
    <name evidence="5" type="ORF">TWF481_010776</name>
</gene>
<evidence type="ECO:0000313" key="6">
    <source>
        <dbReference type="Proteomes" id="UP001370758"/>
    </source>
</evidence>
<dbReference type="Proteomes" id="UP001370758">
    <property type="component" value="Unassembled WGS sequence"/>
</dbReference>
<feature type="coiled-coil region" evidence="2">
    <location>
        <begin position="339"/>
        <end position="373"/>
    </location>
</feature>
<evidence type="ECO:0000256" key="3">
    <source>
        <dbReference type="SAM" id="MobiDB-lite"/>
    </source>
</evidence>
<feature type="compositionally biased region" description="Polar residues" evidence="3">
    <location>
        <begin position="308"/>
        <end position="326"/>
    </location>
</feature>
<dbReference type="SMART" id="SM00355">
    <property type="entry name" value="ZnF_C2H2"/>
    <property type="match status" value="2"/>
</dbReference>
<sequence>MAGHNSPMERIPDEHTHQNHQEDSFFNSFSTDFTSFDEQSSTNSTPTQYSNAPTMEAYQNFDQTPFGSDLFNYPASDPTMSFDWLNTDDINSILNFTFDQAITQTRTSGYLISEQTAPLSPASLAPSSSNNTTNSSSSKRRPTKRIQTTAAADRSMLFFNEKTGLLSPNITRFTPSTTQSPTGTTNGPRSPSPPRDHQQSQGSQSSSNDPSHPQPYVCEHCKAPFRFSRDYWQHKAQVHNDFRFRCQLGCGKGFARHDNLVQHHRESKRHRRSPSPVIDAEEFSRRKKARKTSLMTVESDESRFDSPHATNSSFSFAGSEVVSNGTPRDAEDAPVHPDYVRLQREFELLSAKYELLKKKVTTLTEEKEEWEAREYLKRGRGRD</sequence>
<feature type="region of interest" description="Disordered" evidence="3">
    <location>
        <begin position="119"/>
        <end position="153"/>
    </location>
</feature>
<dbReference type="EMBL" id="JAVHJL010000007">
    <property type="protein sequence ID" value="KAK6500432.1"/>
    <property type="molecule type" value="Genomic_DNA"/>
</dbReference>
<keyword evidence="1" id="KW-0862">Zinc</keyword>
<dbReference type="InterPro" id="IPR013087">
    <property type="entry name" value="Znf_C2H2_type"/>
</dbReference>